<evidence type="ECO:0000256" key="2">
    <source>
        <dbReference type="SAM" id="Phobius"/>
    </source>
</evidence>
<sequence length="557" mass="60783">MRQTDPRNLRAPAVQLFNELIPAGAIAGVWLFAEQTEVLAPPGAVDDEWRKRLRGRLNRIHSRGLFTDIEGAIRTATADWSQKPAEGERHLILLTDGLTDVSKNPEDSAASRQRILTEQIERLKGMSAKVHAIGLSDQIDEQLMRLLAVQTGGWMEKAETADALQRLFLRVLEQSAPPTTVPIKGNRFEIDNQVRELTVLAFRPEGGQSQLTTPDGERIRADQLLPGVRWRAEAGYDLITIANPKPGQWRIRGVEDPDNRVVIITDLDIETGPLPSAIAQGEGPRAETWLTDHKQPIQRLDLLQVVQAKVQLSPDPAQQQPGATPGQSSTPDTTAAATPAAPPPASEQPLPLDAASARFAADLRTAGLAPGVYRLDFVIDGGTFQRQISRHLKIRGAPLQASYESQLPTDTQPQAAILVKLSADPDAVEPASLFGYLIARGPEGFNEVIEIPKDKRFPLTVKIPIQQPGDYQISGQFIGRALAGEPIQIQPEAGNLHLDFKAPKTTKAGVQGSAEPFSWLWFFVYLLAGNALLGSALGLTWWLMGRARKVHVGSAMV</sequence>
<evidence type="ECO:0008006" key="5">
    <source>
        <dbReference type="Google" id="ProtNLM"/>
    </source>
</evidence>
<dbReference type="KEGG" id="cjap:GWK36_13560"/>
<organism evidence="3 4">
    <name type="scientific">Caldichromatium japonicum</name>
    <dbReference type="NCBI Taxonomy" id="2699430"/>
    <lineage>
        <taxon>Bacteria</taxon>
        <taxon>Pseudomonadati</taxon>
        <taxon>Pseudomonadota</taxon>
        <taxon>Gammaproteobacteria</taxon>
        <taxon>Chromatiales</taxon>
        <taxon>Chromatiaceae</taxon>
        <taxon>Caldichromatium</taxon>
    </lineage>
</organism>
<dbReference type="Proteomes" id="UP000502699">
    <property type="component" value="Chromosome"/>
</dbReference>
<reference evidence="4" key="1">
    <citation type="submission" date="2020-01" db="EMBL/GenBank/DDBJ databases">
        <title>Caldichromatium gen. nov., sp. nov., a thermophilic purple sulfur bacterium member of the family Chromatiaceae isolated from Nakabusa hot spring, Japan.</title>
        <authorList>
            <person name="Saini M.K."/>
            <person name="Hanada S."/>
            <person name="Tank M."/>
        </authorList>
    </citation>
    <scope>NUCLEOTIDE SEQUENCE [LARGE SCALE GENOMIC DNA]</scope>
    <source>
        <strain evidence="4">No.7</strain>
    </source>
</reference>
<protein>
    <recommendedName>
        <fullName evidence="5">VWFA domain-containing protein</fullName>
    </recommendedName>
</protein>
<feature type="transmembrane region" description="Helical" evidence="2">
    <location>
        <begin position="519"/>
        <end position="544"/>
    </location>
</feature>
<keyword evidence="2" id="KW-0472">Membrane</keyword>
<evidence type="ECO:0000313" key="3">
    <source>
        <dbReference type="EMBL" id="QIK39262.1"/>
    </source>
</evidence>
<feature type="region of interest" description="Disordered" evidence="1">
    <location>
        <begin position="313"/>
        <end position="350"/>
    </location>
</feature>
<dbReference type="SUPFAM" id="SSF53300">
    <property type="entry name" value="vWA-like"/>
    <property type="match status" value="1"/>
</dbReference>
<keyword evidence="4" id="KW-1185">Reference proteome</keyword>
<dbReference type="AlphaFoldDB" id="A0A6G7VH39"/>
<dbReference type="CDD" id="cd00198">
    <property type="entry name" value="vWFA"/>
    <property type="match status" value="1"/>
</dbReference>
<evidence type="ECO:0000313" key="4">
    <source>
        <dbReference type="Proteomes" id="UP000502699"/>
    </source>
</evidence>
<gene>
    <name evidence="3" type="ORF">GWK36_13560</name>
</gene>
<evidence type="ECO:0000256" key="1">
    <source>
        <dbReference type="SAM" id="MobiDB-lite"/>
    </source>
</evidence>
<dbReference type="Gene3D" id="3.40.50.410">
    <property type="entry name" value="von Willebrand factor, type A domain"/>
    <property type="match status" value="1"/>
</dbReference>
<dbReference type="EMBL" id="CP048029">
    <property type="protein sequence ID" value="QIK39262.1"/>
    <property type="molecule type" value="Genomic_DNA"/>
</dbReference>
<keyword evidence="2" id="KW-0812">Transmembrane</keyword>
<dbReference type="InterPro" id="IPR036465">
    <property type="entry name" value="vWFA_dom_sf"/>
</dbReference>
<name>A0A6G7VH39_9GAMM</name>
<keyword evidence="2" id="KW-1133">Transmembrane helix</keyword>
<accession>A0A6G7VH39</accession>
<feature type="compositionally biased region" description="Low complexity" evidence="1">
    <location>
        <begin position="314"/>
        <end position="339"/>
    </location>
</feature>
<proteinExistence type="predicted"/>